<feature type="domain" description="SCP" evidence="4">
    <location>
        <begin position="49"/>
        <end position="96"/>
    </location>
</feature>
<keyword evidence="3" id="KW-0732">Signal</keyword>
<organism evidence="5 6">
    <name type="scientific">Oryctes borbonicus</name>
    <dbReference type="NCBI Taxonomy" id="1629725"/>
    <lineage>
        <taxon>Eukaryota</taxon>
        <taxon>Metazoa</taxon>
        <taxon>Ecdysozoa</taxon>
        <taxon>Arthropoda</taxon>
        <taxon>Hexapoda</taxon>
        <taxon>Insecta</taxon>
        <taxon>Pterygota</taxon>
        <taxon>Neoptera</taxon>
        <taxon>Endopterygota</taxon>
        <taxon>Coleoptera</taxon>
        <taxon>Polyphaga</taxon>
        <taxon>Scarabaeiformia</taxon>
        <taxon>Scarabaeidae</taxon>
        <taxon>Dynastinae</taxon>
        <taxon>Oryctes</taxon>
    </lineage>
</organism>
<dbReference type="Proteomes" id="UP000051574">
    <property type="component" value="Unassembled WGS sequence"/>
</dbReference>
<protein>
    <recommendedName>
        <fullName evidence="4">SCP domain-containing protein</fullName>
    </recommendedName>
</protein>
<evidence type="ECO:0000256" key="1">
    <source>
        <dbReference type="ARBA" id="ARBA00004613"/>
    </source>
</evidence>
<comment type="caution">
    <text evidence="5">The sequence shown here is derived from an EMBL/GenBank/DDBJ whole genome shotgun (WGS) entry which is preliminary data.</text>
</comment>
<name>A0A0T6BG02_9SCAR</name>
<evidence type="ECO:0000259" key="4">
    <source>
        <dbReference type="Pfam" id="PF00188"/>
    </source>
</evidence>
<evidence type="ECO:0000256" key="2">
    <source>
        <dbReference type="ARBA" id="ARBA00022525"/>
    </source>
</evidence>
<dbReference type="CDD" id="cd05380">
    <property type="entry name" value="CAP_euk"/>
    <property type="match status" value="1"/>
</dbReference>
<evidence type="ECO:0000313" key="6">
    <source>
        <dbReference type="Proteomes" id="UP000051574"/>
    </source>
</evidence>
<keyword evidence="6" id="KW-1185">Reference proteome</keyword>
<feature type="chain" id="PRO_5006668652" description="SCP domain-containing protein" evidence="3">
    <location>
        <begin position="23"/>
        <end position="101"/>
    </location>
</feature>
<keyword evidence="2" id="KW-0964">Secreted</keyword>
<comment type="subcellular location">
    <subcellularLocation>
        <location evidence="1">Secreted</location>
    </subcellularLocation>
</comment>
<dbReference type="InterPro" id="IPR035940">
    <property type="entry name" value="CAP_sf"/>
</dbReference>
<dbReference type="OrthoDB" id="414826at2759"/>
<feature type="signal peptide" evidence="3">
    <location>
        <begin position="1"/>
        <end position="22"/>
    </location>
</feature>
<dbReference type="EMBL" id="LJIG01000747">
    <property type="protein sequence ID" value="KRT86193.1"/>
    <property type="molecule type" value="Genomic_DNA"/>
</dbReference>
<evidence type="ECO:0000256" key="3">
    <source>
        <dbReference type="SAM" id="SignalP"/>
    </source>
</evidence>
<dbReference type="Gene3D" id="3.40.33.10">
    <property type="entry name" value="CAP"/>
    <property type="match status" value="1"/>
</dbReference>
<feature type="non-terminal residue" evidence="5">
    <location>
        <position position="101"/>
    </location>
</feature>
<sequence length="101" mass="11252">KMLGVKVLYLLGIFSCIEFVKGVETTCEGLGLEVYEKGVTSKDIQTIIDKHNSYRQAVIDGKVPGQPRGTNIKLLKWDPDLAESAQRVADTCIFKHKSVRD</sequence>
<feature type="non-terminal residue" evidence="5">
    <location>
        <position position="1"/>
    </location>
</feature>
<dbReference type="InterPro" id="IPR014044">
    <property type="entry name" value="CAP_dom"/>
</dbReference>
<evidence type="ECO:0000313" key="5">
    <source>
        <dbReference type="EMBL" id="KRT86193.1"/>
    </source>
</evidence>
<accession>A0A0T6BG02</accession>
<dbReference type="GO" id="GO:0005576">
    <property type="term" value="C:extracellular region"/>
    <property type="evidence" value="ECO:0007669"/>
    <property type="project" value="UniProtKB-SubCell"/>
</dbReference>
<reference evidence="5 6" key="1">
    <citation type="submission" date="2015-09" db="EMBL/GenBank/DDBJ databases">
        <title>Draft genome of the scarab beetle Oryctes borbonicus.</title>
        <authorList>
            <person name="Meyer J.M."/>
            <person name="Markov G.V."/>
            <person name="Baskaran P."/>
            <person name="Herrmann M."/>
            <person name="Sommer R.J."/>
            <person name="Roedelsperger C."/>
        </authorList>
    </citation>
    <scope>NUCLEOTIDE SEQUENCE [LARGE SCALE GENOMIC DNA]</scope>
    <source>
        <strain evidence="5">OB123</strain>
        <tissue evidence="5">Whole animal</tissue>
    </source>
</reference>
<proteinExistence type="predicted"/>
<dbReference type="Pfam" id="PF00188">
    <property type="entry name" value="CAP"/>
    <property type="match status" value="1"/>
</dbReference>
<gene>
    <name evidence="5" type="ORF">AMK59_2714</name>
</gene>
<dbReference type="AlphaFoldDB" id="A0A0T6BG02"/>
<dbReference type="SUPFAM" id="SSF55797">
    <property type="entry name" value="PR-1-like"/>
    <property type="match status" value="1"/>
</dbReference>